<dbReference type="PANTHER" id="PTHR46720">
    <property type="entry name" value="HYDROXYLASE, PUTATIVE (AFU_ORTHOLOGUE AFUA_3G01460)-RELATED"/>
    <property type="match status" value="1"/>
</dbReference>
<dbReference type="GO" id="GO:0071949">
    <property type="term" value="F:FAD binding"/>
    <property type="evidence" value="ECO:0007669"/>
    <property type="project" value="InterPro"/>
</dbReference>
<keyword evidence="1" id="KW-0285">Flavoprotein</keyword>
<organism>
    <name type="scientific">Serpula lacrymans var. lacrymans (strain S7.9)</name>
    <name type="common">Dry rot fungus</name>
    <dbReference type="NCBI Taxonomy" id="578457"/>
    <lineage>
        <taxon>Eukaryota</taxon>
        <taxon>Fungi</taxon>
        <taxon>Dikarya</taxon>
        <taxon>Basidiomycota</taxon>
        <taxon>Agaricomycotina</taxon>
        <taxon>Agaricomycetes</taxon>
        <taxon>Agaricomycetidae</taxon>
        <taxon>Boletales</taxon>
        <taxon>Coniophorineae</taxon>
        <taxon>Serpulaceae</taxon>
        <taxon>Serpula</taxon>
    </lineage>
</organism>
<proteinExistence type="predicted"/>
<feature type="domain" description="FAD-binding" evidence="4">
    <location>
        <begin position="6"/>
        <end position="382"/>
    </location>
</feature>
<evidence type="ECO:0000256" key="2">
    <source>
        <dbReference type="ARBA" id="ARBA00022827"/>
    </source>
</evidence>
<keyword evidence="3" id="KW-0560">Oxidoreductase</keyword>
<dbReference type="RefSeq" id="XP_007316782.1">
    <property type="nucleotide sequence ID" value="XM_007316720.1"/>
</dbReference>
<name>F8NQK3_SERL9</name>
<dbReference type="OrthoDB" id="417877at2759"/>
<reference evidence="5" key="1">
    <citation type="submission" date="2011-04" db="EMBL/GenBank/DDBJ databases">
        <title>Evolution of plant cell wall degrading machinery underlies the functional diversity of forest fungi.</title>
        <authorList>
            <consortium name="US DOE Joint Genome Institute (JGI-PGF)"/>
            <person name="Eastwood D.C."/>
            <person name="Floudas D."/>
            <person name="Binder M."/>
            <person name="Majcherczyk A."/>
            <person name="Schneider P."/>
            <person name="Aerts A."/>
            <person name="Asiegbu F.O."/>
            <person name="Baker S.E."/>
            <person name="Barry K."/>
            <person name="Bendiksby M."/>
            <person name="Blumentritt M."/>
            <person name="Coutinho P.M."/>
            <person name="Cullen D."/>
            <person name="Cullen D."/>
            <person name="Gathman A."/>
            <person name="Goodell B."/>
            <person name="Henrissat B."/>
            <person name="Ihrmark K."/>
            <person name="Kauserud H."/>
            <person name="Kohler A."/>
            <person name="LaButti K."/>
            <person name="Lapidus A."/>
            <person name="Lavin J.L."/>
            <person name="Lee Y.-H."/>
            <person name="Lindquist E."/>
            <person name="Lilly W."/>
            <person name="Lucas S."/>
            <person name="Morin E."/>
            <person name="Murat C."/>
            <person name="Oguiza J.A."/>
            <person name="Park J."/>
            <person name="Pisabarro A.G."/>
            <person name="Riley R."/>
            <person name="Rosling A."/>
            <person name="Salamov A."/>
            <person name="Schmidt O."/>
            <person name="Schmutz J."/>
            <person name="Skrede I."/>
            <person name="Stenlid J."/>
            <person name="Wiebenga A."/>
            <person name="Xie X."/>
            <person name="Kues U."/>
            <person name="Hibbett D.S."/>
            <person name="Hoffmeister D."/>
            <person name="Hogberg N."/>
            <person name="Martin F."/>
            <person name="Grigoriev I.V."/>
            <person name="Watkinson S.C."/>
        </authorList>
    </citation>
    <scope>NUCLEOTIDE SEQUENCE</scope>
    <source>
        <strain evidence="5">S7.9</strain>
    </source>
</reference>
<dbReference type="HOGENOM" id="CLU_009665_6_3_1"/>
<dbReference type="SUPFAM" id="SSF51905">
    <property type="entry name" value="FAD/NAD(P)-binding domain"/>
    <property type="match status" value="1"/>
</dbReference>
<dbReference type="PANTHER" id="PTHR46720:SF3">
    <property type="entry name" value="FAD-BINDING DOMAIN-CONTAINING PROTEIN-RELATED"/>
    <property type="match status" value="1"/>
</dbReference>
<dbReference type="AlphaFoldDB" id="F8NQK3"/>
<dbReference type="PRINTS" id="PR00420">
    <property type="entry name" value="RNGMNOXGNASE"/>
</dbReference>
<sequence length="450" mass="49813">MLAKKFKVAVCGGGVGGLTVALALSKHQDIEIDVYEAASQFTEIGAGVGIWPRGWAILQDLGLHEDLMTVGHALPTDEYVSAFVLRKSDQVVGLEFHDILSKGHLIRFHRAHFHGVLLKHLPSTCRTHCSKRLKTYKQPDIGPIQLYFQDGSTASCDVLIGADGVKSVVRTCMLQEQADEAARRGDLEMSQSILSCIEPVWSGFVAYRTLISSDKLRKQAPNHRALTTPTQYLGKDAYILVYPVSKGESINFVGFCFDPNHENTTFSGPWVREMTREEVAVPFAEFEPEAKTLIECIDKANLWAIYTVKPLHAMNFRRVTLLGDSAHSMVPSQGAGAGQAIEDACVLAKLLGHKLTNIESVCYALAVYNEIRLPFTKDIAHRSYEQGKLSVFQGIEFDGCNLDDVRARLALLGDRLNKNWDWAWLTTIDDSLQKAILLLENGVPSVPSML</sequence>
<evidence type="ECO:0000313" key="5">
    <source>
        <dbReference type="EMBL" id="EGO26609.1"/>
    </source>
</evidence>
<dbReference type="GO" id="GO:0044550">
    <property type="term" value="P:secondary metabolite biosynthetic process"/>
    <property type="evidence" value="ECO:0007669"/>
    <property type="project" value="TreeGrafter"/>
</dbReference>
<keyword evidence="2" id="KW-0274">FAD</keyword>
<evidence type="ECO:0000259" key="4">
    <source>
        <dbReference type="Pfam" id="PF01494"/>
    </source>
</evidence>
<dbReference type="SUPFAM" id="SSF54373">
    <property type="entry name" value="FAD-linked reductases, C-terminal domain"/>
    <property type="match status" value="1"/>
</dbReference>
<gene>
    <name evidence="5" type="ORF">SERLADRAFT_447765</name>
</gene>
<dbReference type="EMBL" id="GL945432">
    <property type="protein sequence ID" value="EGO26609.1"/>
    <property type="molecule type" value="Genomic_DNA"/>
</dbReference>
<evidence type="ECO:0000256" key="3">
    <source>
        <dbReference type="ARBA" id="ARBA00023002"/>
    </source>
</evidence>
<accession>F8NQK3</accession>
<protein>
    <recommendedName>
        <fullName evidence="4">FAD-binding domain-containing protein</fullName>
    </recommendedName>
</protein>
<dbReference type="Gene3D" id="3.50.50.60">
    <property type="entry name" value="FAD/NAD(P)-binding domain"/>
    <property type="match status" value="1"/>
</dbReference>
<dbReference type="GO" id="GO:0016491">
    <property type="term" value="F:oxidoreductase activity"/>
    <property type="evidence" value="ECO:0007669"/>
    <property type="project" value="UniProtKB-KW"/>
</dbReference>
<dbReference type="Proteomes" id="UP000008064">
    <property type="component" value="Unassembled WGS sequence"/>
</dbReference>
<evidence type="ECO:0000256" key="1">
    <source>
        <dbReference type="ARBA" id="ARBA00022630"/>
    </source>
</evidence>
<dbReference type="GeneID" id="18816408"/>
<dbReference type="Pfam" id="PF01494">
    <property type="entry name" value="FAD_binding_3"/>
    <property type="match status" value="1"/>
</dbReference>
<dbReference type="InterPro" id="IPR051104">
    <property type="entry name" value="FAD_monoxygenase"/>
</dbReference>
<dbReference type="InterPro" id="IPR002938">
    <property type="entry name" value="FAD-bd"/>
</dbReference>
<dbReference type="KEGG" id="sla:SERLADRAFT_447765"/>
<dbReference type="InterPro" id="IPR036188">
    <property type="entry name" value="FAD/NAD-bd_sf"/>
</dbReference>